<dbReference type="GO" id="GO:0042744">
    <property type="term" value="P:hydrogen peroxide catabolic process"/>
    <property type="evidence" value="ECO:0007669"/>
    <property type="project" value="UniProtKB-KW"/>
</dbReference>
<evidence type="ECO:0000256" key="6">
    <source>
        <dbReference type="ARBA" id="ARBA00022559"/>
    </source>
</evidence>
<feature type="binding site" evidence="14">
    <location>
        <position position="158"/>
    </location>
    <ligand>
        <name>substrate</name>
    </ligand>
</feature>
<keyword evidence="6" id="KW-0575">Peroxidase</keyword>
<dbReference type="GO" id="GO:0006979">
    <property type="term" value="P:response to oxidative stress"/>
    <property type="evidence" value="ECO:0007669"/>
    <property type="project" value="InterPro"/>
</dbReference>
<comment type="cofactor">
    <cofactor evidence="2">
        <name>heme b</name>
        <dbReference type="ChEBI" id="CHEBI:60344"/>
    </cofactor>
</comment>
<comment type="cofactor">
    <cofactor evidence="15">
        <name>Ca(2+)</name>
        <dbReference type="ChEBI" id="CHEBI:29108"/>
    </cofactor>
    <text evidence="15">Binds 2 calcium ions per subunit.</text>
</comment>
<comment type="function">
    <text evidence="3">Removal of H(2)O(2), oxidation of toxic reductants, biosynthesis and degradation of lignin, suberization, auxin catabolism, response to environmental stresses such as wounding, pathogen attack and oxidative stress. These functions might be dependent on each isozyme/isoform in each plant tissue.</text>
</comment>
<dbReference type="GO" id="GO:0020037">
    <property type="term" value="F:heme binding"/>
    <property type="evidence" value="ECO:0007669"/>
    <property type="project" value="InterPro"/>
</dbReference>
<evidence type="ECO:0000256" key="10">
    <source>
        <dbReference type="ARBA" id="ARBA00023002"/>
    </source>
</evidence>
<evidence type="ECO:0000256" key="9">
    <source>
        <dbReference type="ARBA" id="ARBA00022837"/>
    </source>
</evidence>
<sequence length="174" mass="18785">MRMPVFLALFLALLLVDAQLSVDYYGLTCPHVEDIIKDVMARKQAANPTTAAGVLRIFFHDCFADGCDASVLITSTAYHKAERDADVNLSLSGDGFDAMNRAKTAVEAKCPGIVSCADILAIATRDLLNLVGGPYYNVTKGRRDGRVSDAWRVSGNLPLPSMSVDELNALFASR</sequence>
<dbReference type="InterPro" id="IPR019794">
    <property type="entry name" value="Peroxidases_AS"/>
</dbReference>
<keyword evidence="22" id="KW-1185">Reference proteome</keyword>
<keyword evidence="17" id="KW-1015">Disulfide bond</keyword>
<feature type="active site" description="Proton acceptor" evidence="13">
    <location>
        <position position="60"/>
    </location>
</feature>
<evidence type="ECO:0000256" key="8">
    <source>
        <dbReference type="ARBA" id="ARBA00022723"/>
    </source>
</evidence>
<keyword evidence="11" id="KW-0408">Iron</keyword>
<evidence type="ECO:0000256" key="18">
    <source>
        <dbReference type="RuleBase" id="RU004241"/>
    </source>
</evidence>
<keyword evidence="19" id="KW-0732">Signal</keyword>
<dbReference type="PROSITE" id="PS50873">
    <property type="entry name" value="PEROXIDASE_4"/>
    <property type="match status" value="1"/>
</dbReference>
<dbReference type="EMBL" id="JAHRHJ020000008">
    <property type="protein sequence ID" value="KAH9305136.1"/>
    <property type="molecule type" value="Genomic_DNA"/>
</dbReference>
<dbReference type="Pfam" id="PF00141">
    <property type="entry name" value="peroxidase"/>
    <property type="match status" value="1"/>
</dbReference>
<feature type="binding site" evidence="15">
    <location>
        <position position="82"/>
    </location>
    <ligand>
        <name>Ca(2+)</name>
        <dbReference type="ChEBI" id="CHEBI:29108"/>
        <label>1</label>
    </ligand>
</feature>
<feature type="non-terminal residue" evidence="21">
    <location>
        <position position="1"/>
    </location>
</feature>
<evidence type="ECO:0000256" key="19">
    <source>
        <dbReference type="SAM" id="SignalP"/>
    </source>
</evidence>
<name>A0AA38CNM1_TAXCH</name>
<feature type="disulfide bond" evidence="17">
    <location>
        <begin position="29"/>
        <end position="110"/>
    </location>
</feature>
<dbReference type="PROSITE" id="PS00436">
    <property type="entry name" value="PEROXIDASE_2"/>
    <property type="match status" value="1"/>
</dbReference>
<dbReference type="Proteomes" id="UP000824469">
    <property type="component" value="Unassembled WGS sequence"/>
</dbReference>
<keyword evidence="7" id="KW-0349">Heme</keyword>
<proteinExistence type="inferred from homology"/>
<dbReference type="EC" id="1.11.1.7" evidence="4"/>
<evidence type="ECO:0000256" key="16">
    <source>
        <dbReference type="PIRSR" id="PIRSR600823-4"/>
    </source>
</evidence>
<feature type="domain" description="Plant heme peroxidase family profile" evidence="20">
    <location>
        <begin position="19"/>
        <end position="174"/>
    </location>
</feature>
<keyword evidence="12" id="KW-0376">Hydrogen peroxide</keyword>
<dbReference type="PRINTS" id="PR00458">
    <property type="entry name" value="PEROXIDASE"/>
</dbReference>
<feature type="binding site" evidence="15">
    <location>
        <position position="68"/>
    </location>
    <ligand>
        <name>Ca(2+)</name>
        <dbReference type="ChEBI" id="CHEBI:29108"/>
        <label>1</label>
    </ligand>
</feature>
<feature type="disulfide bond" evidence="17">
    <location>
        <begin position="62"/>
        <end position="67"/>
    </location>
</feature>
<evidence type="ECO:0000256" key="1">
    <source>
        <dbReference type="ARBA" id="ARBA00000189"/>
    </source>
</evidence>
<evidence type="ECO:0000256" key="11">
    <source>
        <dbReference type="ARBA" id="ARBA00023004"/>
    </source>
</evidence>
<evidence type="ECO:0000256" key="15">
    <source>
        <dbReference type="PIRSR" id="PIRSR600823-3"/>
    </source>
</evidence>
<dbReference type="PANTHER" id="PTHR31517:SF59">
    <property type="entry name" value="PEROXIDASE"/>
    <property type="match status" value="1"/>
</dbReference>
<comment type="caution">
    <text evidence="21">The sequence shown here is derived from an EMBL/GenBank/DDBJ whole genome shotgun (WGS) entry which is preliminary data.</text>
</comment>
<evidence type="ECO:0000259" key="20">
    <source>
        <dbReference type="PROSITE" id="PS50873"/>
    </source>
</evidence>
<dbReference type="PANTHER" id="PTHR31517">
    <property type="match status" value="1"/>
</dbReference>
<gene>
    <name evidence="21" type="ORF">KI387_009540</name>
</gene>
<evidence type="ECO:0000256" key="14">
    <source>
        <dbReference type="PIRSR" id="PIRSR600823-2"/>
    </source>
</evidence>
<dbReference type="InterPro" id="IPR002016">
    <property type="entry name" value="Haem_peroxidase"/>
</dbReference>
<dbReference type="Gene3D" id="1.10.420.10">
    <property type="entry name" value="Peroxidase, domain 2"/>
    <property type="match status" value="1"/>
</dbReference>
<organism evidence="21 22">
    <name type="scientific">Taxus chinensis</name>
    <name type="common">Chinese yew</name>
    <name type="synonym">Taxus wallichiana var. chinensis</name>
    <dbReference type="NCBI Taxonomy" id="29808"/>
    <lineage>
        <taxon>Eukaryota</taxon>
        <taxon>Viridiplantae</taxon>
        <taxon>Streptophyta</taxon>
        <taxon>Embryophyta</taxon>
        <taxon>Tracheophyta</taxon>
        <taxon>Spermatophyta</taxon>
        <taxon>Pinopsida</taxon>
        <taxon>Pinidae</taxon>
        <taxon>Conifers II</taxon>
        <taxon>Cupressales</taxon>
        <taxon>Taxaceae</taxon>
        <taxon>Taxus</taxon>
    </lineage>
</organism>
<dbReference type="InterPro" id="IPR000823">
    <property type="entry name" value="Peroxidase_pln"/>
</dbReference>
<evidence type="ECO:0000313" key="21">
    <source>
        <dbReference type="EMBL" id="KAH9305136.1"/>
    </source>
</evidence>
<dbReference type="FunFam" id="1.10.520.10:FF:000008">
    <property type="entry name" value="Peroxidase"/>
    <property type="match status" value="1"/>
</dbReference>
<dbReference type="OMA" id="ITSTAYH"/>
<dbReference type="PRINTS" id="PR00461">
    <property type="entry name" value="PLPEROXIDASE"/>
</dbReference>
<evidence type="ECO:0000256" key="4">
    <source>
        <dbReference type="ARBA" id="ARBA00012313"/>
    </source>
</evidence>
<evidence type="ECO:0000256" key="17">
    <source>
        <dbReference type="PIRSR" id="PIRSR600823-5"/>
    </source>
</evidence>
<comment type="similarity">
    <text evidence="18">Belongs to the peroxidase family.</text>
</comment>
<feature type="binding site" evidence="15">
    <location>
        <position position="61"/>
    </location>
    <ligand>
        <name>Ca(2+)</name>
        <dbReference type="ChEBI" id="CHEBI:29108"/>
        <label>1</label>
    </ligand>
</feature>
<dbReference type="GO" id="GO:0046872">
    <property type="term" value="F:metal ion binding"/>
    <property type="evidence" value="ECO:0007669"/>
    <property type="project" value="UniProtKB-KW"/>
</dbReference>
<feature type="binding site" evidence="15">
    <location>
        <position position="66"/>
    </location>
    <ligand>
        <name>Ca(2+)</name>
        <dbReference type="ChEBI" id="CHEBI:29108"/>
        <label>1</label>
    </ligand>
</feature>
<dbReference type="AlphaFoldDB" id="A0AA38CNM1"/>
<feature type="site" description="Transition state stabilizer" evidence="16">
    <location>
        <position position="56"/>
    </location>
</feature>
<evidence type="ECO:0000256" key="13">
    <source>
        <dbReference type="PIRSR" id="PIRSR600823-1"/>
    </source>
</evidence>
<reference evidence="21 22" key="1">
    <citation type="journal article" date="2021" name="Nat. Plants">
        <title>The Taxus genome provides insights into paclitaxel biosynthesis.</title>
        <authorList>
            <person name="Xiong X."/>
            <person name="Gou J."/>
            <person name="Liao Q."/>
            <person name="Li Y."/>
            <person name="Zhou Q."/>
            <person name="Bi G."/>
            <person name="Li C."/>
            <person name="Du R."/>
            <person name="Wang X."/>
            <person name="Sun T."/>
            <person name="Guo L."/>
            <person name="Liang H."/>
            <person name="Lu P."/>
            <person name="Wu Y."/>
            <person name="Zhang Z."/>
            <person name="Ro D.K."/>
            <person name="Shang Y."/>
            <person name="Huang S."/>
            <person name="Yan J."/>
        </authorList>
    </citation>
    <scope>NUCLEOTIDE SEQUENCE [LARGE SCALE GENOMIC DNA]</scope>
    <source>
        <strain evidence="21">Ta-2019</strain>
    </source>
</reference>
<keyword evidence="8 15" id="KW-0479">Metal-binding</keyword>
<comment type="catalytic activity">
    <reaction evidence="1">
        <text>2 a phenolic donor + H2O2 = 2 a phenolic radical donor + 2 H2O</text>
        <dbReference type="Rhea" id="RHEA:56136"/>
        <dbReference type="ChEBI" id="CHEBI:15377"/>
        <dbReference type="ChEBI" id="CHEBI:16240"/>
        <dbReference type="ChEBI" id="CHEBI:139520"/>
        <dbReference type="ChEBI" id="CHEBI:139521"/>
        <dbReference type="EC" id="1.11.1.7"/>
    </reaction>
</comment>
<feature type="chain" id="PRO_5041257029" description="peroxidase" evidence="19">
    <location>
        <begin position="19"/>
        <end position="174"/>
    </location>
</feature>
<keyword evidence="9 15" id="KW-0106">Calcium</keyword>
<dbReference type="Gene3D" id="1.10.520.10">
    <property type="match status" value="1"/>
</dbReference>
<dbReference type="SUPFAM" id="SSF48113">
    <property type="entry name" value="Heme-dependent peroxidases"/>
    <property type="match status" value="1"/>
</dbReference>
<evidence type="ECO:0000256" key="12">
    <source>
        <dbReference type="ARBA" id="ARBA00023324"/>
    </source>
</evidence>
<feature type="binding site" evidence="15">
    <location>
        <position position="70"/>
    </location>
    <ligand>
        <name>Ca(2+)</name>
        <dbReference type="ChEBI" id="CHEBI:29108"/>
        <label>1</label>
    </ligand>
</feature>
<accession>A0AA38CNM1</accession>
<keyword evidence="5" id="KW-0964">Secreted</keyword>
<feature type="signal peptide" evidence="19">
    <location>
        <begin position="1"/>
        <end position="18"/>
    </location>
</feature>
<evidence type="ECO:0000256" key="7">
    <source>
        <dbReference type="ARBA" id="ARBA00022617"/>
    </source>
</evidence>
<evidence type="ECO:0000256" key="5">
    <source>
        <dbReference type="ARBA" id="ARBA00022525"/>
    </source>
</evidence>
<dbReference type="GO" id="GO:0140825">
    <property type="term" value="F:lactoperoxidase activity"/>
    <property type="evidence" value="ECO:0007669"/>
    <property type="project" value="UniProtKB-EC"/>
</dbReference>
<evidence type="ECO:0000256" key="2">
    <source>
        <dbReference type="ARBA" id="ARBA00001970"/>
    </source>
</evidence>
<evidence type="ECO:0000256" key="3">
    <source>
        <dbReference type="ARBA" id="ARBA00002322"/>
    </source>
</evidence>
<keyword evidence="10" id="KW-0560">Oxidoreductase</keyword>
<dbReference type="InterPro" id="IPR010255">
    <property type="entry name" value="Haem_peroxidase_sf"/>
</dbReference>
<protein>
    <recommendedName>
        <fullName evidence="4">peroxidase</fullName>
        <ecNumber evidence="4">1.11.1.7</ecNumber>
    </recommendedName>
</protein>
<evidence type="ECO:0000313" key="22">
    <source>
        <dbReference type="Proteomes" id="UP000824469"/>
    </source>
</evidence>